<dbReference type="EMBL" id="BBLT01000002">
    <property type="protein sequence ID" value="GAL83834.1"/>
    <property type="molecule type" value="Genomic_DNA"/>
</dbReference>
<accession>A0A098LBQ4</accession>
<protein>
    <submittedName>
        <fullName evidence="3">Glucose-1-phosphate thymidylyltransferase</fullName>
    </submittedName>
</protein>
<comment type="caution">
    <text evidence="3">The sequence shown here is derived from an EMBL/GenBank/DDBJ whole genome shotgun (WGS) entry which is preliminary data.</text>
</comment>
<name>A0A098LBQ4_9BACT</name>
<gene>
    <name evidence="3" type="ORF">MYP_1062</name>
</gene>
<keyword evidence="2" id="KW-0012">Acyltransferase</keyword>
<dbReference type="GO" id="GO:0016779">
    <property type="term" value="F:nucleotidyltransferase activity"/>
    <property type="evidence" value="ECO:0007669"/>
    <property type="project" value="UniProtKB-ARBA"/>
</dbReference>
<dbReference type="Gene3D" id="2.160.10.10">
    <property type="entry name" value="Hexapeptide repeat proteins"/>
    <property type="match status" value="1"/>
</dbReference>
<reference evidence="3 4" key="1">
    <citation type="submission" date="2014-09" db="EMBL/GenBank/DDBJ databases">
        <title>Sporocytophaga myxococcoides PG-01 genome sequencing.</title>
        <authorList>
            <person name="Liu L."/>
            <person name="Gao P.J."/>
            <person name="Chen G.J."/>
            <person name="Wang L.S."/>
        </authorList>
    </citation>
    <scope>NUCLEOTIDE SEQUENCE [LARGE SCALE GENOMIC DNA]</scope>
    <source>
        <strain evidence="3 4">PG-01</strain>
    </source>
</reference>
<dbReference type="CDD" id="cd05635">
    <property type="entry name" value="LbH_unknown"/>
    <property type="match status" value="1"/>
</dbReference>
<dbReference type="AlphaFoldDB" id="A0A098LBQ4"/>
<dbReference type="InterPro" id="IPR050065">
    <property type="entry name" value="GlmU-like"/>
</dbReference>
<dbReference type="eggNOG" id="COG1207">
    <property type="taxonomic scope" value="Bacteria"/>
</dbReference>
<sequence length="386" mass="42938">MNFILFDEPSIRQGLLPFTFTRPVAEVRIGILTITEKWKLRSGLDVSYITEEYLSDRFILNPGKENVFINGGVCPTDELVAAIKSLKDGEVIVKDGVIIAYKKVAEGKQIEFKGALIIIKRPWDIFLNNGKEITEDFDLITKGRISAPFSDPYTRIYNQDKVFIEEGVSIKAAILNAENGPIYLGKNSEIMEGAIIRGPFALGEGASVSMGAKFRGDTTVGPYSKIGGEVSNSVIFGYTNKAHDGFLGNSVIGEWCNLGADTNTSNLKNTYSEVQVYSYKEQDFVNTGKMFCGLLMADHSKCGINTMFNTGTVVGVNANIFGEGYPAKFVPSFAWGGDKNYSRYNFEKVIQVAERVMARRNIQLSKEEINILKYVFEIEDQQVRNF</sequence>
<evidence type="ECO:0000256" key="2">
    <source>
        <dbReference type="ARBA" id="ARBA00023315"/>
    </source>
</evidence>
<proteinExistence type="predicted"/>
<keyword evidence="4" id="KW-1185">Reference proteome</keyword>
<evidence type="ECO:0000313" key="3">
    <source>
        <dbReference type="EMBL" id="GAL83834.1"/>
    </source>
</evidence>
<evidence type="ECO:0000313" key="4">
    <source>
        <dbReference type="Proteomes" id="UP000030185"/>
    </source>
</evidence>
<evidence type="ECO:0000256" key="1">
    <source>
        <dbReference type="ARBA" id="ARBA00022679"/>
    </source>
</evidence>
<dbReference type="OrthoDB" id="9784832at2"/>
<organism evidence="3 4">
    <name type="scientific">Sporocytophaga myxococcoides</name>
    <dbReference type="NCBI Taxonomy" id="153721"/>
    <lineage>
        <taxon>Bacteria</taxon>
        <taxon>Pseudomonadati</taxon>
        <taxon>Bacteroidota</taxon>
        <taxon>Cytophagia</taxon>
        <taxon>Cytophagales</taxon>
        <taxon>Cytophagaceae</taxon>
        <taxon>Sporocytophaga</taxon>
    </lineage>
</organism>
<dbReference type="InterPro" id="IPR023917">
    <property type="entry name" value="Bifunctiontional_GlmU_bac-type"/>
</dbReference>
<keyword evidence="1 3" id="KW-0808">Transferase</keyword>
<dbReference type="RefSeq" id="WP_045459515.1">
    <property type="nucleotide sequence ID" value="NZ_BBLT01000002.1"/>
</dbReference>
<dbReference type="Pfam" id="PF13562">
    <property type="entry name" value="NTP_transf_4"/>
    <property type="match status" value="1"/>
</dbReference>
<dbReference type="GO" id="GO:0016746">
    <property type="term" value="F:acyltransferase activity"/>
    <property type="evidence" value="ECO:0007669"/>
    <property type="project" value="UniProtKB-KW"/>
</dbReference>
<dbReference type="InterPro" id="IPR011004">
    <property type="entry name" value="Trimer_LpxA-like_sf"/>
</dbReference>
<dbReference type="STRING" id="153721.MYP_1062"/>
<dbReference type="SUPFAM" id="SSF51161">
    <property type="entry name" value="Trimeric LpxA-like enzymes"/>
    <property type="match status" value="1"/>
</dbReference>
<dbReference type="PANTHER" id="PTHR43584">
    <property type="entry name" value="NUCLEOTIDYL TRANSFERASE"/>
    <property type="match status" value="1"/>
</dbReference>
<dbReference type="Proteomes" id="UP000030185">
    <property type="component" value="Unassembled WGS sequence"/>
</dbReference>
<dbReference type="NCBIfam" id="TIGR03991">
    <property type="entry name" value="alt_bact_glmU"/>
    <property type="match status" value="1"/>
</dbReference>